<keyword evidence="5" id="KW-0539">Nucleus</keyword>
<reference evidence="7" key="1">
    <citation type="submission" date="2021-02" db="EMBL/GenBank/DDBJ databases">
        <authorList>
            <person name="Nowell W R."/>
        </authorList>
    </citation>
    <scope>NUCLEOTIDE SEQUENCE</scope>
    <source>
        <strain evidence="7">Ploen Becks lab</strain>
    </source>
</reference>
<dbReference type="InterPro" id="IPR012337">
    <property type="entry name" value="RNaseH-like_sf"/>
</dbReference>
<comment type="subcellular location">
    <subcellularLocation>
        <location evidence="1">Nucleus</location>
    </subcellularLocation>
</comment>
<dbReference type="AlphaFoldDB" id="A0A814RLA0"/>
<gene>
    <name evidence="7" type="ORF">OXX778_LOCUS22677</name>
</gene>
<protein>
    <recommendedName>
        <fullName evidence="6">HAT C-terminal dimerisation domain-containing protein</fullName>
    </recommendedName>
</protein>
<evidence type="ECO:0000256" key="4">
    <source>
        <dbReference type="ARBA" id="ARBA00022833"/>
    </source>
</evidence>
<proteinExistence type="predicted"/>
<evidence type="ECO:0000313" key="7">
    <source>
        <dbReference type="EMBL" id="CAF1135674.1"/>
    </source>
</evidence>
<dbReference type="Pfam" id="PF05699">
    <property type="entry name" value="Dimer_Tnp_hAT"/>
    <property type="match status" value="1"/>
</dbReference>
<keyword evidence="8" id="KW-1185">Reference proteome</keyword>
<sequence length="287" mass="33468">NLIQDVPTRWNSTFLMLERTKEQVDAINETLFDRRLNRKYENLNLDLAEKEMLNEAVFILQPFYDATVELSGSKYSTLSIVIPVFQGLINLLETEMSDSGFSVALNKVLKHNTIGYMSKTKLFVKFLEAKKKEYVNIAKNKIRSIADDFPENLKQNLKLNESNTVTRLTQIDQSVMETNSKNRLQLFDFNKDFEAKKTFVKLSHLDKELYRYNLEPSKNSDPLIFWKANKENFPILFQIFIRIFSIPATSVPSEQLFSAAGYSIWDRRNKIKPEIVNKVLTIYQNLP</sequence>
<comment type="caution">
    <text evidence="7">The sequence shown here is derived from an EMBL/GenBank/DDBJ whole genome shotgun (WGS) entry which is preliminary data.</text>
</comment>
<dbReference type="GO" id="GO:0046983">
    <property type="term" value="F:protein dimerization activity"/>
    <property type="evidence" value="ECO:0007669"/>
    <property type="project" value="InterPro"/>
</dbReference>
<accession>A0A814RLA0</accession>
<keyword evidence="4" id="KW-0862">Zinc</keyword>
<name>A0A814RLA0_9BILA</name>
<evidence type="ECO:0000256" key="1">
    <source>
        <dbReference type="ARBA" id="ARBA00004123"/>
    </source>
</evidence>
<dbReference type="InterPro" id="IPR008906">
    <property type="entry name" value="HATC_C_dom"/>
</dbReference>
<dbReference type="GO" id="GO:0008270">
    <property type="term" value="F:zinc ion binding"/>
    <property type="evidence" value="ECO:0007669"/>
    <property type="project" value="UniProtKB-KW"/>
</dbReference>
<dbReference type="PANTHER" id="PTHR46481:SF10">
    <property type="entry name" value="ZINC FINGER BED DOMAIN-CONTAINING PROTEIN 39"/>
    <property type="match status" value="1"/>
</dbReference>
<evidence type="ECO:0000256" key="2">
    <source>
        <dbReference type="ARBA" id="ARBA00022723"/>
    </source>
</evidence>
<keyword evidence="2" id="KW-0479">Metal-binding</keyword>
<evidence type="ECO:0000259" key="6">
    <source>
        <dbReference type="Pfam" id="PF05699"/>
    </source>
</evidence>
<evidence type="ECO:0000313" key="8">
    <source>
        <dbReference type="Proteomes" id="UP000663879"/>
    </source>
</evidence>
<evidence type="ECO:0000256" key="5">
    <source>
        <dbReference type="ARBA" id="ARBA00023242"/>
    </source>
</evidence>
<keyword evidence="3" id="KW-0863">Zinc-finger</keyword>
<feature type="non-terminal residue" evidence="7">
    <location>
        <position position="1"/>
    </location>
</feature>
<dbReference type="SUPFAM" id="SSF53098">
    <property type="entry name" value="Ribonuclease H-like"/>
    <property type="match status" value="1"/>
</dbReference>
<dbReference type="GO" id="GO:0005634">
    <property type="term" value="C:nucleus"/>
    <property type="evidence" value="ECO:0007669"/>
    <property type="project" value="UniProtKB-SubCell"/>
</dbReference>
<dbReference type="PANTHER" id="PTHR46481">
    <property type="entry name" value="ZINC FINGER BED DOMAIN-CONTAINING PROTEIN 4"/>
    <property type="match status" value="1"/>
</dbReference>
<organism evidence="7 8">
    <name type="scientific">Brachionus calyciflorus</name>
    <dbReference type="NCBI Taxonomy" id="104777"/>
    <lineage>
        <taxon>Eukaryota</taxon>
        <taxon>Metazoa</taxon>
        <taxon>Spiralia</taxon>
        <taxon>Gnathifera</taxon>
        <taxon>Rotifera</taxon>
        <taxon>Eurotatoria</taxon>
        <taxon>Monogononta</taxon>
        <taxon>Pseudotrocha</taxon>
        <taxon>Ploima</taxon>
        <taxon>Brachionidae</taxon>
        <taxon>Brachionus</taxon>
    </lineage>
</organism>
<dbReference type="EMBL" id="CAJNOC010010013">
    <property type="protein sequence ID" value="CAF1135674.1"/>
    <property type="molecule type" value="Genomic_DNA"/>
</dbReference>
<dbReference type="OrthoDB" id="6617368at2759"/>
<dbReference type="Proteomes" id="UP000663879">
    <property type="component" value="Unassembled WGS sequence"/>
</dbReference>
<evidence type="ECO:0000256" key="3">
    <source>
        <dbReference type="ARBA" id="ARBA00022771"/>
    </source>
</evidence>
<feature type="domain" description="HAT C-terminal dimerisation" evidence="6">
    <location>
        <begin position="214"/>
        <end position="286"/>
    </location>
</feature>
<dbReference type="InterPro" id="IPR052035">
    <property type="entry name" value="ZnF_BED_domain_contain"/>
</dbReference>